<accession>A0ABU1NJJ7</accession>
<feature type="compositionally biased region" description="Gly residues" evidence="1">
    <location>
        <begin position="89"/>
        <end position="105"/>
    </location>
</feature>
<evidence type="ECO:0008006" key="5">
    <source>
        <dbReference type="Google" id="ProtNLM"/>
    </source>
</evidence>
<feature type="signal peptide" evidence="2">
    <location>
        <begin position="1"/>
        <end position="31"/>
    </location>
</feature>
<dbReference type="EMBL" id="JAVDRF010000011">
    <property type="protein sequence ID" value="MDR6538638.1"/>
    <property type="molecule type" value="Genomic_DNA"/>
</dbReference>
<reference evidence="3 4" key="1">
    <citation type="submission" date="2023-07" db="EMBL/GenBank/DDBJ databases">
        <title>Sorghum-associated microbial communities from plants grown in Nebraska, USA.</title>
        <authorList>
            <person name="Schachtman D."/>
        </authorList>
    </citation>
    <scope>NUCLEOTIDE SEQUENCE [LARGE SCALE GENOMIC DNA]</scope>
    <source>
        <strain evidence="3 4">DS1781</strain>
    </source>
</reference>
<feature type="region of interest" description="Disordered" evidence="1">
    <location>
        <begin position="30"/>
        <end position="118"/>
    </location>
</feature>
<keyword evidence="2" id="KW-0732">Signal</keyword>
<evidence type="ECO:0000313" key="3">
    <source>
        <dbReference type="EMBL" id="MDR6538638.1"/>
    </source>
</evidence>
<comment type="caution">
    <text evidence="3">The sequence shown here is derived from an EMBL/GenBank/DDBJ whole genome shotgun (WGS) entry which is preliminary data.</text>
</comment>
<gene>
    <name evidence="3" type="ORF">J2739_004431</name>
</gene>
<protein>
    <recommendedName>
        <fullName evidence="5">Translation initiation factor IF-2</fullName>
    </recommendedName>
</protein>
<name>A0ABU1NJJ7_9BURK</name>
<feature type="compositionally biased region" description="Polar residues" evidence="1">
    <location>
        <begin position="31"/>
        <end position="49"/>
    </location>
</feature>
<organism evidence="3 4">
    <name type="scientific">Variovorax soli</name>
    <dbReference type="NCBI Taxonomy" id="376815"/>
    <lineage>
        <taxon>Bacteria</taxon>
        <taxon>Pseudomonadati</taxon>
        <taxon>Pseudomonadota</taxon>
        <taxon>Betaproteobacteria</taxon>
        <taxon>Burkholderiales</taxon>
        <taxon>Comamonadaceae</taxon>
        <taxon>Variovorax</taxon>
    </lineage>
</organism>
<evidence type="ECO:0000313" key="4">
    <source>
        <dbReference type="Proteomes" id="UP001184230"/>
    </source>
</evidence>
<proteinExistence type="predicted"/>
<sequence length="118" mass="11743">MTCPPHSPAPRNACLRWGLAALAIAAVPAMSQPTGNPKGTAAPSVQGSSAKPPATRNRAVPKDDRQPDSTADGGSRAARSGNLRTPGIGTTGGLTGRHPGDGSGTGTTQTDQAPPAKR</sequence>
<evidence type="ECO:0000256" key="1">
    <source>
        <dbReference type="SAM" id="MobiDB-lite"/>
    </source>
</evidence>
<dbReference type="Proteomes" id="UP001184230">
    <property type="component" value="Unassembled WGS sequence"/>
</dbReference>
<evidence type="ECO:0000256" key="2">
    <source>
        <dbReference type="SAM" id="SignalP"/>
    </source>
</evidence>
<keyword evidence="4" id="KW-1185">Reference proteome</keyword>
<feature type="chain" id="PRO_5045449958" description="Translation initiation factor IF-2" evidence="2">
    <location>
        <begin position="32"/>
        <end position="118"/>
    </location>
</feature>